<keyword evidence="3 7" id="KW-0560">Oxidoreductase</keyword>
<keyword evidence="2 7" id="KW-0444">Lipid biosynthesis</keyword>
<dbReference type="Pfam" id="PF07479">
    <property type="entry name" value="NAD_Gly3P_dh_C"/>
    <property type="match status" value="1"/>
</dbReference>
<feature type="binding site" evidence="7">
    <location>
        <position position="14"/>
    </location>
    <ligand>
        <name>NADPH</name>
        <dbReference type="ChEBI" id="CHEBI:57783"/>
    </ligand>
</feature>
<evidence type="ECO:0000256" key="1">
    <source>
        <dbReference type="ARBA" id="ARBA00011009"/>
    </source>
</evidence>
<evidence type="ECO:0000256" key="9">
    <source>
        <dbReference type="RuleBase" id="RU000439"/>
    </source>
</evidence>
<dbReference type="InterPro" id="IPR008927">
    <property type="entry name" value="6-PGluconate_DH-like_C_sf"/>
</dbReference>
<keyword evidence="7 8" id="KW-0520">NAD</keyword>
<dbReference type="SUPFAM" id="SSF51735">
    <property type="entry name" value="NAD(P)-binding Rossmann-fold domains"/>
    <property type="match status" value="1"/>
</dbReference>
<proteinExistence type="inferred from homology"/>
<dbReference type="PANTHER" id="PTHR11728:SF1">
    <property type="entry name" value="GLYCEROL-3-PHOSPHATE DEHYDROGENASE [NAD(+)] 2, CHLOROPLASTIC"/>
    <property type="match status" value="1"/>
</dbReference>
<dbReference type="EMBL" id="JBHLSS010000155">
    <property type="protein sequence ID" value="MFC0712143.1"/>
    <property type="molecule type" value="Genomic_DNA"/>
</dbReference>
<feature type="binding site" evidence="7">
    <location>
        <position position="15"/>
    </location>
    <ligand>
        <name>NADPH</name>
        <dbReference type="ChEBI" id="CHEBI:57783"/>
    </ligand>
</feature>
<evidence type="ECO:0000256" key="3">
    <source>
        <dbReference type="ARBA" id="ARBA00023002"/>
    </source>
</evidence>
<accession>A0ABV6SSH2</accession>
<dbReference type="PRINTS" id="PR00077">
    <property type="entry name" value="GPDHDRGNASE"/>
</dbReference>
<evidence type="ECO:0000256" key="6">
    <source>
        <dbReference type="ARBA" id="ARBA00023264"/>
    </source>
</evidence>
<dbReference type="InterPro" id="IPR013328">
    <property type="entry name" value="6PGD_dom2"/>
</dbReference>
<comment type="subcellular location">
    <subcellularLocation>
        <location evidence="7">Cytoplasm</location>
    </subcellularLocation>
</comment>
<feature type="binding site" evidence="7">
    <location>
        <position position="108"/>
    </location>
    <ligand>
        <name>sn-glycerol 3-phosphate</name>
        <dbReference type="ChEBI" id="CHEBI:57597"/>
    </ligand>
</feature>
<dbReference type="NCBIfam" id="NF000942">
    <property type="entry name" value="PRK00094.1-4"/>
    <property type="match status" value="1"/>
</dbReference>
<organism evidence="12 13">
    <name type="scientific">Azorhizophilus paspali</name>
    <name type="common">Azotobacter paspali</name>
    <dbReference type="NCBI Taxonomy" id="69963"/>
    <lineage>
        <taxon>Bacteria</taxon>
        <taxon>Pseudomonadati</taxon>
        <taxon>Pseudomonadota</taxon>
        <taxon>Gammaproteobacteria</taxon>
        <taxon>Pseudomonadales</taxon>
        <taxon>Pseudomonadaceae</taxon>
        <taxon>Azorhizophilus</taxon>
    </lineage>
</organism>
<dbReference type="EC" id="1.1.1.94" evidence="7"/>
<feature type="binding site" evidence="7">
    <location>
        <position position="281"/>
    </location>
    <ligand>
        <name>NADPH</name>
        <dbReference type="ChEBI" id="CHEBI:57783"/>
    </ligand>
</feature>
<comment type="catalytic activity">
    <reaction evidence="7">
        <text>sn-glycerol 3-phosphate + NAD(+) = dihydroxyacetone phosphate + NADH + H(+)</text>
        <dbReference type="Rhea" id="RHEA:11092"/>
        <dbReference type="ChEBI" id="CHEBI:15378"/>
        <dbReference type="ChEBI" id="CHEBI:57540"/>
        <dbReference type="ChEBI" id="CHEBI:57597"/>
        <dbReference type="ChEBI" id="CHEBI:57642"/>
        <dbReference type="ChEBI" id="CHEBI:57945"/>
        <dbReference type="EC" id="1.1.1.94"/>
    </reaction>
</comment>
<keyword evidence="7" id="KW-0521">NADP</keyword>
<dbReference type="NCBIfam" id="NF000940">
    <property type="entry name" value="PRK00094.1-2"/>
    <property type="match status" value="1"/>
</dbReference>
<comment type="similarity">
    <text evidence="1 7 8">Belongs to the NAD-dependent glycerol-3-phosphate dehydrogenase family.</text>
</comment>
<protein>
    <recommendedName>
        <fullName evidence="7">Glycerol-3-phosphate dehydrogenase [NAD(P)+]</fullName>
        <ecNumber evidence="7">1.1.1.94</ecNumber>
    </recommendedName>
    <alternativeName>
        <fullName evidence="7">NAD(P)(+)-dependent glycerol-3-phosphate dehydrogenase</fullName>
    </alternativeName>
    <alternativeName>
        <fullName evidence="7">NAD(P)H-dependent dihydroxyacetone-phosphate reductase</fullName>
    </alternativeName>
</protein>
<evidence type="ECO:0000313" key="12">
    <source>
        <dbReference type="EMBL" id="MFC0712143.1"/>
    </source>
</evidence>
<feature type="binding site" evidence="7">
    <location>
        <position position="279"/>
    </location>
    <ligand>
        <name>NADPH</name>
        <dbReference type="ChEBI" id="CHEBI:57783"/>
    </ligand>
</feature>
<feature type="domain" description="Glycerol-3-phosphate dehydrogenase NAD-dependent C-terminal" evidence="11">
    <location>
        <begin position="180"/>
        <end position="320"/>
    </location>
</feature>
<feature type="binding site" evidence="7">
    <location>
        <position position="35"/>
    </location>
    <ligand>
        <name>NADPH</name>
        <dbReference type="ChEBI" id="CHEBI:57783"/>
    </ligand>
</feature>
<dbReference type="RefSeq" id="WP_376949516.1">
    <property type="nucleotide sequence ID" value="NZ_CP171449.1"/>
</dbReference>
<dbReference type="InterPro" id="IPR011128">
    <property type="entry name" value="G3P_DH_NAD-dep_N"/>
</dbReference>
<feature type="binding site" evidence="7">
    <location>
        <position position="136"/>
    </location>
    <ligand>
        <name>sn-glycerol 3-phosphate</name>
        <dbReference type="ChEBI" id="CHEBI:57597"/>
    </ligand>
</feature>
<comment type="pathway">
    <text evidence="7">Membrane lipid metabolism; glycerophospholipid metabolism.</text>
</comment>
<evidence type="ECO:0000256" key="4">
    <source>
        <dbReference type="ARBA" id="ARBA00023098"/>
    </source>
</evidence>
<feature type="binding site" evidence="7">
    <location>
        <position position="255"/>
    </location>
    <ligand>
        <name>NADPH</name>
        <dbReference type="ChEBI" id="CHEBI:57783"/>
    </ligand>
</feature>
<dbReference type="PROSITE" id="PS00957">
    <property type="entry name" value="NAD_G3PDH"/>
    <property type="match status" value="1"/>
</dbReference>
<feature type="binding site" evidence="7">
    <location>
        <position position="140"/>
    </location>
    <ligand>
        <name>NADPH</name>
        <dbReference type="ChEBI" id="CHEBI:57783"/>
    </ligand>
</feature>
<dbReference type="NCBIfam" id="NF000946">
    <property type="entry name" value="PRK00094.2-4"/>
    <property type="match status" value="1"/>
</dbReference>
<name>A0ABV6SSH2_AZOPA</name>
<feature type="binding site" evidence="7">
    <location>
        <position position="256"/>
    </location>
    <ligand>
        <name>sn-glycerol 3-phosphate</name>
        <dbReference type="ChEBI" id="CHEBI:57597"/>
    </ligand>
</feature>
<feature type="binding site" evidence="7">
    <location>
        <position position="191"/>
    </location>
    <ligand>
        <name>sn-glycerol 3-phosphate</name>
        <dbReference type="ChEBI" id="CHEBI:57597"/>
    </ligand>
</feature>
<keyword evidence="7" id="KW-0963">Cytoplasm</keyword>
<evidence type="ECO:0000256" key="2">
    <source>
        <dbReference type="ARBA" id="ARBA00022516"/>
    </source>
</evidence>
<feature type="binding site" evidence="7">
    <location>
        <position position="52"/>
    </location>
    <ligand>
        <name>NADPH</name>
        <dbReference type="ChEBI" id="CHEBI:57783"/>
    </ligand>
</feature>
<evidence type="ECO:0000313" key="13">
    <source>
        <dbReference type="Proteomes" id="UP001589891"/>
    </source>
</evidence>
<sequence>MIAKQPIAVLGGGSFGTALANLLAENGHIVRLWMRDPEQAEAIRTRRENPRYLKGIGVLPGVEPVTDLATTVSASELIFIVLPSSALRQVLQPVSALLDGKMLVSTTKGIEAQSFKLMSQIIEEIAPRARIGVLSGPNLAREIAEHALTATVIASEDEALCQAVQAVLHGRTFRVYASGDRFGVELGGALKNVYAIMAGMAASLGMGENTKSMLITRALAEMTRFAARLGANPMTFLGLAGVGDLIVTCTSPKSRNYQVGHALGQGLALEEAVARLGEVAEGVNTLRVLKAKAEELDVYMPLVAGLHAILFEGRTLAQVIEALMTGEPKTDVDFISTSGF</sequence>
<evidence type="ECO:0000256" key="8">
    <source>
        <dbReference type="RuleBase" id="RU000437"/>
    </source>
</evidence>
<comment type="caution">
    <text evidence="12">The sequence shown here is derived from an EMBL/GenBank/DDBJ whole genome shotgun (WGS) entry which is preliminary data.</text>
</comment>
<comment type="function">
    <text evidence="7">Catalyzes the reduction of the glycolytic intermediate dihydroxyacetone phosphate (DHAP) to sn-glycerol 3-phosphate (G3P), the key precursor for phospholipid synthesis.</text>
</comment>
<dbReference type="Pfam" id="PF01210">
    <property type="entry name" value="NAD_Gly3P_dh_N"/>
    <property type="match status" value="1"/>
</dbReference>
<feature type="binding site" evidence="7">
    <location>
        <position position="244"/>
    </location>
    <ligand>
        <name>sn-glycerol 3-phosphate</name>
        <dbReference type="ChEBI" id="CHEBI:57597"/>
    </ligand>
</feature>
<keyword evidence="13" id="KW-1185">Reference proteome</keyword>
<evidence type="ECO:0000259" key="10">
    <source>
        <dbReference type="Pfam" id="PF01210"/>
    </source>
</evidence>
<feature type="binding site" evidence="7">
    <location>
        <position position="108"/>
    </location>
    <ligand>
        <name>NADPH</name>
        <dbReference type="ChEBI" id="CHEBI:57783"/>
    </ligand>
</feature>
<keyword evidence="4 7" id="KW-0443">Lipid metabolism</keyword>
<keyword evidence="7" id="KW-0547">Nucleotide-binding</keyword>
<dbReference type="PANTHER" id="PTHR11728">
    <property type="entry name" value="GLYCEROL-3-PHOSPHATE DEHYDROGENASE"/>
    <property type="match status" value="1"/>
</dbReference>
<evidence type="ECO:0000259" key="11">
    <source>
        <dbReference type="Pfam" id="PF07479"/>
    </source>
</evidence>
<dbReference type="HAMAP" id="MF_00394">
    <property type="entry name" value="NAD_Glyc3P_dehydrog"/>
    <property type="match status" value="1"/>
</dbReference>
<comment type="catalytic activity">
    <reaction evidence="7 9">
        <text>sn-glycerol 3-phosphate + NADP(+) = dihydroxyacetone phosphate + NADPH + H(+)</text>
        <dbReference type="Rhea" id="RHEA:11096"/>
        <dbReference type="ChEBI" id="CHEBI:15378"/>
        <dbReference type="ChEBI" id="CHEBI:57597"/>
        <dbReference type="ChEBI" id="CHEBI:57642"/>
        <dbReference type="ChEBI" id="CHEBI:57783"/>
        <dbReference type="ChEBI" id="CHEBI:58349"/>
        <dbReference type="EC" id="1.1.1.94"/>
    </reaction>
</comment>
<evidence type="ECO:0000256" key="5">
    <source>
        <dbReference type="ARBA" id="ARBA00023209"/>
    </source>
</evidence>
<evidence type="ECO:0000256" key="7">
    <source>
        <dbReference type="HAMAP-Rule" id="MF_00394"/>
    </source>
</evidence>
<keyword evidence="6 7" id="KW-1208">Phospholipid metabolism</keyword>
<feature type="binding site" evidence="7">
    <location>
        <position position="255"/>
    </location>
    <ligand>
        <name>sn-glycerol 3-phosphate</name>
        <dbReference type="ChEBI" id="CHEBI:57597"/>
    </ligand>
</feature>
<gene>
    <name evidence="7" type="primary">gpsA</name>
    <name evidence="12" type="ORF">ACFFGX_22245</name>
</gene>
<feature type="domain" description="Glycerol-3-phosphate dehydrogenase NAD-dependent N-terminal" evidence="10">
    <location>
        <begin position="7"/>
        <end position="160"/>
    </location>
</feature>
<dbReference type="Proteomes" id="UP001589891">
    <property type="component" value="Unassembled WGS sequence"/>
</dbReference>
<feature type="binding site" evidence="7">
    <location>
        <position position="254"/>
    </location>
    <ligand>
        <name>sn-glycerol 3-phosphate</name>
        <dbReference type="ChEBI" id="CHEBI:57597"/>
    </ligand>
</feature>
<dbReference type="Gene3D" id="1.10.1040.10">
    <property type="entry name" value="N-(1-d-carboxylethyl)-l-norvaline Dehydrogenase, domain 2"/>
    <property type="match status" value="1"/>
</dbReference>
<dbReference type="PIRSF" id="PIRSF000114">
    <property type="entry name" value="Glycerol-3-P_dh"/>
    <property type="match status" value="1"/>
</dbReference>
<reference evidence="12 13" key="1">
    <citation type="submission" date="2024-09" db="EMBL/GenBank/DDBJ databases">
        <authorList>
            <person name="Sun Q."/>
            <person name="Mori K."/>
        </authorList>
    </citation>
    <scope>NUCLEOTIDE SEQUENCE [LARGE SCALE GENOMIC DNA]</scope>
    <source>
        <strain evidence="12 13">NCAIM B.01794</strain>
    </source>
</reference>
<dbReference type="Gene3D" id="3.40.50.720">
    <property type="entry name" value="NAD(P)-binding Rossmann-like Domain"/>
    <property type="match status" value="1"/>
</dbReference>
<keyword evidence="5 7" id="KW-0594">Phospholipid biosynthesis</keyword>
<comment type="caution">
    <text evidence="7">Lacks conserved residue(s) required for the propagation of feature annotation.</text>
</comment>
<dbReference type="SUPFAM" id="SSF48179">
    <property type="entry name" value="6-phosphogluconate dehydrogenase C-terminal domain-like"/>
    <property type="match status" value="1"/>
</dbReference>
<dbReference type="InterPro" id="IPR006109">
    <property type="entry name" value="G3P_DH_NAD-dep_C"/>
</dbReference>
<dbReference type="InterPro" id="IPR006168">
    <property type="entry name" value="G3P_DH_NAD-dep"/>
</dbReference>
<dbReference type="InterPro" id="IPR036291">
    <property type="entry name" value="NAD(P)-bd_dom_sf"/>
</dbReference>
<dbReference type="GO" id="GO:0047952">
    <property type="term" value="F:glycerol-3-phosphate dehydrogenase [NAD(P)+] activity"/>
    <property type="evidence" value="ECO:0007669"/>
    <property type="project" value="UniProtKB-EC"/>
</dbReference>
<feature type="active site" description="Proton acceptor" evidence="7">
    <location>
        <position position="191"/>
    </location>
</feature>